<dbReference type="KEGG" id="tpi:TREPR_1133"/>
<dbReference type="Gene3D" id="2.170.130.10">
    <property type="entry name" value="TonB-dependent receptor, plug domain"/>
    <property type="match status" value="1"/>
</dbReference>
<evidence type="ECO:0000256" key="4">
    <source>
        <dbReference type="ARBA" id="ARBA00022692"/>
    </source>
</evidence>
<dbReference type="Proteomes" id="UP000009223">
    <property type="component" value="Chromosome"/>
</dbReference>
<dbReference type="EMBL" id="CP001843">
    <property type="protein sequence ID" value="AEF85169.1"/>
    <property type="molecule type" value="Genomic_DNA"/>
</dbReference>
<comment type="similarity">
    <text evidence="10 11">Belongs to the TonB-dependent receptor family.</text>
</comment>
<evidence type="ECO:0000256" key="8">
    <source>
        <dbReference type="ARBA" id="ARBA00023170"/>
    </source>
</evidence>
<keyword evidence="4 10" id="KW-0812">Transmembrane</keyword>
<dbReference type="GO" id="GO:0009279">
    <property type="term" value="C:cell outer membrane"/>
    <property type="evidence" value="ECO:0007669"/>
    <property type="project" value="UniProtKB-SubCell"/>
</dbReference>
<keyword evidence="3 10" id="KW-1134">Transmembrane beta strand</keyword>
<dbReference type="Gene3D" id="2.40.170.20">
    <property type="entry name" value="TonB-dependent receptor, beta-barrel domain"/>
    <property type="match status" value="1"/>
</dbReference>
<dbReference type="InterPro" id="IPR000531">
    <property type="entry name" value="Beta-barrel_TonB"/>
</dbReference>
<keyword evidence="15" id="KW-1185">Reference proteome</keyword>
<dbReference type="HOGENOM" id="CLU_008287_8_2_12"/>
<dbReference type="GO" id="GO:0015344">
    <property type="term" value="F:siderophore uptake transmembrane transporter activity"/>
    <property type="evidence" value="ECO:0007669"/>
    <property type="project" value="TreeGrafter"/>
</dbReference>
<dbReference type="Pfam" id="PF00593">
    <property type="entry name" value="TonB_dep_Rec_b-barrel"/>
    <property type="match status" value="1"/>
</dbReference>
<dbReference type="SUPFAM" id="SSF56935">
    <property type="entry name" value="Porins"/>
    <property type="match status" value="1"/>
</dbReference>
<dbReference type="InterPro" id="IPR036942">
    <property type="entry name" value="Beta-barrel_TonB_sf"/>
</dbReference>
<keyword evidence="6 11" id="KW-0798">TonB box</keyword>
<feature type="domain" description="TonB-dependent receptor-like beta-barrel" evidence="12">
    <location>
        <begin position="253"/>
        <end position="651"/>
    </location>
</feature>
<dbReference type="InterPro" id="IPR037066">
    <property type="entry name" value="Plug_dom_sf"/>
</dbReference>
<reference evidence="14 15" key="2">
    <citation type="journal article" date="2011" name="ISME J.">
        <title>RNA-seq reveals cooperative metabolic interactions between two termite-gut spirochete species in co-culture.</title>
        <authorList>
            <person name="Rosenthal A.Z."/>
            <person name="Matson E.G."/>
            <person name="Eldar A."/>
            <person name="Leadbetter J.R."/>
        </authorList>
    </citation>
    <scope>NUCLEOTIDE SEQUENCE [LARGE SCALE GENOMIC DNA]</scope>
    <source>
        <strain evidence="15">ATCC BAA-887 / DSM 12427 / ZAS-2</strain>
    </source>
</reference>
<evidence type="ECO:0000313" key="15">
    <source>
        <dbReference type="Proteomes" id="UP000009223"/>
    </source>
</evidence>
<comment type="subcellular location">
    <subcellularLocation>
        <location evidence="1 10">Cell outer membrane</location>
        <topology evidence="1 10">Multi-pass membrane protein</topology>
    </subcellularLocation>
</comment>
<dbReference type="STRING" id="545694.TREPR_1133"/>
<accession>F5YH72</accession>
<evidence type="ECO:0000256" key="11">
    <source>
        <dbReference type="RuleBase" id="RU003357"/>
    </source>
</evidence>
<keyword evidence="9 10" id="KW-0998">Cell outer membrane</keyword>
<dbReference type="GO" id="GO:0044718">
    <property type="term" value="P:siderophore transmembrane transport"/>
    <property type="evidence" value="ECO:0007669"/>
    <property type="project" value="TreeGrafter"/>
</dbReference>
<evidence type="ECO:0000259" key="12">
    <source>
        <dbReference type="Pfam" id="PF00593"/>
    </source>
</evidence>
<gene>
    <name evidence="14" type="ordered locus">TREPR_1133</name>
</gene>
<organism evidence="14 15">
    <name type="scientific">Treponema primitia (strain ATCC BAA-887 / DSM 12427 / ZAS-2)</name>
    <dbReference type="NCBI Taxonomy" id="545694"/>
    <lineage>
        <taxon>Bacteria</taxon>
        <taxon>Pseudomonadati</taxon>
        <taxon>Spirochaetota</taxon>
        <taxon>Spirochaetia</taxon>
        <taxon>Spirochaetales</taxon>
        <taxon>Treponemataceae</taxon>
        <taxon>Treponema</taxon>
    </lineage>
</organism>
<evidence type="ECO:0000256" key="10">
    <source>
        <dbReference type="PROSITE-ProRule" id="PRU01360"/>
    </source>
</evidence>
<evidence type="ECO:0000259" key="13">
    <source>
        <dbReference type="Pfam" id="PF07715"/>
    </source>
</evidence>
<evidence type="ECO:0000313" key="14">
    <source>
        <dbReference type="EMBL" id="AEF85169.1"/>
    </source>
</evidence>
<protein>
    <submittedName>
        <fullName evidence="14">Putative TonB-dependent receptor</fullName>
    </submittedName>
</protein>
<evidence type="ECO:0000256" key="9">
    <source>
        <dbReference type="ARBA" id="ARBA00023237"/>
    </source>
</evidence>
<keyword evidence="7 10" id="KW-0472">Membrane</keyword>
<keyword evidence="2 10" id="KW-0813">Transport</keyword>
<dbReference type="PANTHER" id="PTHR30069">
    <property type="entry name" value="TONB-DEPENDENT OUTER MEMBRANE RECEPTOR"/>
    <property type="match status" value="1"/>
</dbReference>
<dbReference type="PANTHER" id="PTHR30069:SF29">
    <property type="entry name" value="HEMOGLOBIN AND HEMOGLOBIN-HAPTOGLOBIN-BINDING PROTEIN 1-RELATED"/>
    <property type="match status" value="1"/>
</dbReference>
<name>F5YH72_TREPZ</name>
<evidence type="ECO:0000256" key="3">
    <source>
        <dbReference type="ARBA" id="ARBA00022452"/>
    </source>
</evidence>
<proteinExistence type="inferred from homology"/>
<keyword evidence="5" id="KW-0732">Signal</keyword>
<reference evidence="15" key="1">
    <citation type="submission" date="2009-12" db="EMBL/GenBank/DDBJ databases">
        <title>Complete sequence of Treponema primitia strain ZAS-2.</title>
        <authorList>
            <person name="Tetu S.G."/>
            <person name="Matson E."/>
            <person name="Ren Q."/>
            <person name="Seshadri R."/>
            <person name="Elbourne L."/>
            <person name="Hassan K.A."/>
            <person name="Durkin A."/>
            <person name="Radune D."/>
            <person name="Mohamoud Y."/>
            <person name="Shay R."/>
            <person name="Jin S."/>
            <person name="Zhang X."/>
            <person name="Lucey K."/>
            <person name="Ballor N.R."/>
            <person name="Ottesen E."/>
            <person name="Rosenthal R."/>
            <person name="Allen A."/>
            <person name="Leadbetter J.R."/>
            <person name="Paulsen I.T."/>
        </authorList>
    </citation>
    <scope>NUCLEOTIDE SEQUENCE [LARGE SCALE GENOMIC DNA]</scope>
    <source>
        <strain evidence="15">ATCC BAA-887 / DSM 12427 / ZAS-2</strain>
    </source>
</reference>
<evidence type="ECO:0000256" key="1">
    <source>
        <dbReference type="ARBA" id="ARBA00004571"/>
    </source>
</evidence>
<feature type="domain" description="TonB-dependent receptor plug" evidence="13">
    <location>
        <begin position="40"/>
        <end position="139"/>
    </location>
</feature>
<dbReference type="AlphaFoldDB" id="F5YH72"/>
<evidence type="ECO:0000256" key="5">
    <source>
        <dbReference type="ARBA" id="ARBA00022729"/>
    </source>
</evidence>
<evidence type="ECO:0000256" key="2">
    <source>
        <dbReference type="ARBA" id="ARBA00022448"/>
    </source>
</evidence>
<dbReference type="InterPro" id="IPR039426">
    <property type="entry name" value="TonB-dep_rcpt-like"/>
</dbReference>
<keyword evidence="8 14" id="KW-0675">Receptor</keyword>
<dbReference type="eggNOG" id="COG4771">
    <property type="taxonomic scope" value="Bacteria"/>
</dbReference>
<evidence type="ECO:0000256" key="7">
    <source>
        <dbReference type="ARBA" id="ARBA00023136"/>
    </source>
</evidence>
<dbReference type="PROSITE" id="PS52016">
    <property type="entry name" value="TONB_DEPENDENT_REC_3"/>
    <property type="match status" value="1"/>
</dbReference>
<evidence type="ECO:0000256" key="6">
    <source>
        <dbReference type="ARBA" id="ARBA00023077"/>
    </source>
</evidence>
<dbReference type="Pfam" id="PF07715">
    <property type="entry name" value="Plug"/>
    <property type="match status" value="1"/>
</dbReference>
<sequence>MLCTFFLTTTLFAAEADEVGVEADEAIRLPEARVEDVRDTPEHITQEEMERDGVTDLWEAVRYVPGVILSGGGRRNDSNFTVRGYGADAVPIYIDGIIMANPYRGEGDAARFLTGDLESIDIQKGYSDELLGANTLGGAILMRTAKPRNSFEASVKTSLDFDSIGKYADSTHVLSLGSRLKYFYTKAVAQYRDINHFRLPGDFEPTKYNPQEKGDRLWSDSKDTKITLLAGFTPFPELDIWANWVYQTADKGFSTPETRTREYQIWDWPVWNRQSSSLNGTYTADVWNIEALAYFDKYDNRLIEYYNWKAYTLGIHHEPSDYDEYTAGGHLKFGWDINSWNTVRSGVTYIKEDHKSLSDGEEQVHVNEDTWSFGAEYSMNYWEPLTVNLGGGFNSLVPIDFYGDENEFMKALGDHYYVIKTKPMFLYTWQAGLFYKLTTSHELHLSYARKNHFPTMSDRYSTRFGRKLPNPNLGPEIANHFEFGYQGAILEKLTINTAVYYSIMTGKIVNIKLPNPEYPPVEVDYARNLDSTSFYGFEFSPELFINSFISSGASFSYNKYTINNSLQGVLKLDYYPEITTNAYVVINLITKAPDKAKWLTQLSIIPRIEFIGSRYADTAGKNELDSYFLGNIKLVLGITKYCTISTSVENIFDEYYEIRENWPLAGRSFNISLTAKY</sequence>
<dbReference type="InterPro" id="IPR012910">
    <property type="entry name" value="Plug_dom"/>
</dbReference>